<evidence type="ECO:0000313" key="2">
    <source>
        <dbReference type="Proteomes" id="UP000025227"/>
    </source>
</evidence>
<dbReference type="SUPFAM" id="SSF55797">
    <property type="entry name" value="PR-1-like"/>
    <property type="match status" value="1"/>
</dbReference>
<dbReference type="Proteomes" id="UP000025227">
    <property type="component" value="Unplaced"/>
</dbReference>
<dbReference type="Gene3D" id="3.40.33.10">
    <property type="entry name" value="CAP"/>
    <property type="match status" value="1"/>
</dbReference>
<proteinExistence type="predicted"/>
<keyword evidence="1" id="KW-0732">Signal</keyword>
<evidence type="ECO:0000313" key="4">
    <source>
        <dbReference type="WBParaSite" id="HCON_00151760-00001"/>
    </source>
</evidence>
<sequence length="228" mass="25066">MFMLNCIALTILVASVSTKDFHDVERRKRAAPSDEYHCKIDGTTMTPETRKLSVDLANAYRTLATTGVFGYPPSQNMYQLEYSCLAEESAIVICNQQAPLNPMRNLSSIPIAAAFELWWGNHEFGAFINSTAVYDPTFDYTLFSQMVAGYAVGIGCTDTCYGKKSVFCSFLQCTAMSDFGMIYEVGSGPCMVDDDCSTFPDSTCNQENGLCIKKPNTPLCPPGVYPNV</sequence>
<accession>A0A6F7PMP2</accession>
<evidence type="ECO:0000256" key="1">
    <source>
        <dbReference type="SAM" id="SignalP"/>
    </source>
</evidence>
<protein>
    <submittedName>
        <fullName evidence="3 4">SCP domain-containing protein</fullName>
    </submittedName>
</protein>
<dbReference type="WBParaSite" id="HCON_00151750-00001">
    <property type="protein sequence ID" value="HCON_00151750-00001"/>
    <property type="gene ID" value="HCON_00151750"/>
</dbReference>
<feature type="chain" id="PRO_5044631440" evidence="1">
    <location>
        <begin position="19"/>
        <end position="228"/>
    </location>
</feature>
<dbReference type="AlphaFoldDB" id="A0A6F7PMP2"/>
<name>A0A6F7PMP2_HAECO</name>
<feature type="signal peptide" evidence="1">
    <location>
        <begin position="1"/>
        <end position="18"/>
    </location>
</feature>
<reference evidence="3 4" key="1">
    <citation type="submission" date="2020-12" db="UniProtKB">
        <authorList>
            <consortium name="WormBaseParasite"/>
        </authorList>
    </citation>
    <scope>IDENTIFICATION</scope>
    <source>
        <strain evidence="3 4">MHco3</strain>
    </source>
</reference>
<dbReference type="InterPro" id="IPR035940">
    <property type="entry name" value="CAP_sf"/>
</dbReference>
<organism evidence="2 4">
    <name type="scientific">Haemonchus contortus</name>
    <name type="common">Barber pole worm</name>
    <dbReference type="NCBI Taxonomy" id="6289"/>
    <lineage>
        <taxon>Eukaryota</taxon>
        <taxon>Metazoa</taxon>
        <taxon>Ecdysozoa</taxon>
        <taxon>Nematoda</taxon>
        <taxon>Chromadorea</taxon>
        <taxon>Rhabditida</taxon>
        <taxon>Rhabditina</taxon>
        <taxon>Rhabditomorpha</taxon>
        <taxon>Strongyloidea</taxon>
        <taxon>Trichostrongylidae</taxon>
        <taxon>Haemonchus</taxon>
    </lineage>
</organism>
<keyword evidence="2" id="KW-1185">Reference proteome</keyword>
<dbReference type="OrthoDB" id="5879231at2759"/>
<dbReference type="WBParaSite" id="HCON_00151760-00001">
    <property type="protein sequence ID" value="HCON_00151760-00001"/>
    <property type="gene ID" value="HCON_00151760"/>
</dbReference>
<evidence type="ECO:0000313" key="3">
    <source>
        <dbReference type="WBParaSite" id="HCON_00151750-00001"/>
    </source>
</evidence>